<dbReference type="Proteomes" id="UP000236161">
    <property type="component" value="Unassembled WGS sequence"/>
</dbReference>
<dbReference type="AlphaFoldDB" id="A0A2I0B0J7"/>
<evidence type="ECO:0000256" key="1">
    <source>
        <dbReference type="ARBA" id="ARBA00004477"/>
    </source>
</evidence>
<dbReference type="STRING" id="1088818.A0A2I0B0J7"/>
<feature type="compositionally biased region" description="Low complexity" evidence="7">
    <location>
        <begin position="373"/>
        <end position="382"/>
    </location>
</feature>
<dbReference type="EMBL" id="KZ451932">
    <property type="protein sequence ID" value="PKA61295.1"/>
    <property type="molecule type" value="Genomic_DNA"/>
</dbReference>
<evidence type="ECO:0000256" key="5">
    <source>
        <dbReference type="ARBA" id="ARBA00023098"/>
    </source>
</evidence>
<keyword evidence="10" id="KW-1185">Reference proteome</keyword>
<dbReference type="GO" id="GO:0005789">
    <property type="term" value="C:endoplasmic reticulum membrane"/>
    <property type="evidence" value="ECO:0007669"/>
    <property type="project" value="UniProtKB-SubCell"/>
</dbReference>
<reference evidence="9 10" key="1">
    <citation type="journal article" date="2017" name="Nature">
        <title>The Apostasia genome and the evolution of orchids.</title>
        <authorList>
            <person name="Zhang G.Q."/>
            <person name="Liu K.W."/>
            <person name="Li Z."/>
            <person name="Lohaus R."/>
            <person name="Hsiao Y.Y."/>
            <person name="Niu S.C."/>
            <person name="Wang J.Y."/>
            <person name="Lin Y.C."/>
            <person name="Xu Q."/>
            <person name="Chen L.J."/>
            <person name="Yoshida K."/>
            <person name="Fujiwara S."/>
            <person name="Wang Z.W."/>
            <person name="Zhang Y.Q."/>
            <person name="Mitsuda N."/>
            <person name="Wang M."/>
            <person name="Liu G.H."/>
            <person name="Pecoraro L."/>
            <person name="Huang H.X."/>
            <person name="Xiao X.J."/>
            <person name="Lin M."/>
            <person name="Wu X.Y."/>
            <person name="Wu W.L."/>
            <person name="Chen Y.Y."/>
            <person name="Chang S.B."/>
            <person name="Sakamoto S."/>
            <person name="Ohme-Takagi M."/>
            <person name="Yagi M."/>
            <person name="Zeng S.J."/>
            <person name="Shen C.Y."/>
            <person name="Yeh C.M."/>
            <person name="Luo Y.B."/>
            <person name="Tsai W.C."/>
            <person name="Van de Peer Y."/>
            <person name="Liu Z.J."/>
        </authorList>
    </citation>
    <scope>NUCLEOTIDE SEQUENCE [LARGE SCALE GENOMIC DNA]</scope>
    <source>
        <strain evidence="10">cv. Shenzhen</strain>
        <tissue evidence="9">Stem</tissue>
    </source>
</reference>
<evidence type="ECO:0000256" key="4">
    <source>
        <dbReference type="ARBA" id="ARBA00022989"/>
    </source>
</evidence>
<feature type="transmembrane region" description="Helical" evidence="8">
    <location>
        <begin position="55"/>
        <end position="75"/>
    </location>
</feature>
<evidence type="ECO:0000256" key="2">
    <source>
        <dbReference type="ARBA" id="ARBA00022692"/>
    </source>
</evidence>
<keyword evidence="3" id="KW-0256">Endoplasmic reticulum</keyword>
<proteinExistence type="predicted"/>
<keyword evidence="4 8" id="KW-1133">Transmembrane helix</keyword>
<evidence type="ECO:0000256" key="3">
    <source>
        <dbReference type="ARBA" id="ARBA00022824"/>
    </source>
</evidence>
<evidence type="ECO:0000256" key="8">
    <source>
        <dbReference type="SAM" id="Phobius"/>
    </source>
</evidence>
<dbReference type="PANTHER" id="PTHR21212">
    <property type="entry name" value="BERNARDINELLI-SEIP CONGENITAL LIPODYSTROPHY 2 HOMOLOG BSCL2 PROTEIN"/>
    <property type="match status" value="1"/>
</dbReference>
<comment type="subcellular location">
    <subcellularLocation>
        <location evidence="1">Endoplasmic reticulum membrane</location>
        <topology evidence="1">Multi-pass membrane protein</topology>
    </subcellularLocation>
</comment>
<name>A0A2I0B0J7_9ASPA</name>
<dbReference type="PANTHER" id="PTHR21212:SF5">
    <property type="entry name" value="SEIPIN-1"/>
    <property type="match status" value="1"/>
</dbReference>
<organism evidence="9 10">
    <name type="scientific">Apostasia shenzhenica</name>
    <dbReference type="NCBI Taxonomy" id="1088818"/>
    <lineage>
        <taxon>Eukaryota</taxon>
        <taxon>Viridiplantae</taxon>
        <taxon>Streptophyta</taxon>
        <taxon>Embryophyta</taxon>
        <taxon>Tracheophyta</taxon>
        <taxon>Spermatophyta</taxon>
        <taxon>Magnoliopsida</taxon>
        <taxon>Liliopsida</taxon>
        <taxon>Asparagales</taxon>
        <taxon>Orchidaceae</taxon>
        <taxon>Apostasioideae</taxon>
        <taxon>Apostasia</taxon>
    </lineage>
</organism>
<evidence type="ECO:0000256" key="6">
    <source>
        <dbReference type="ARBA" id="ARBA00023136"/>
    </source>
</evidence>
<gene>
    <name evidence="9" type="ORF">AXF42_Ash006192</name>
</gene>
<evidence type="ECO:0000313" key="9">
    <source>
        <dbReference type="EMBL" id="PKA61295.1"/>
    </source>
</evidence>
<evidence type="ECO:0008006" key="11">
    <source>
        <dbReference type="Google" id="ProtNLM"/>
    </source>
</evidence>
<dbReference type="GO" id="GO:0006629">
    <property type="term" value="P:lipid metabolic process"/>
    <property type="evidence" value="ECO:0007669"/>
    <property type="project" value="UniProtKB-KW"/>
</dbReference>
<feature type="region of interest" description="Disordered" evidence="7">
    <location>
        <begin position="359"/>
        <end position="409"/>
    </location>
</feature>
<keyword evidence="6 8" id="KW-0472">Membrane</keyword>
<sequence>MDPDSPRSAVIAQFSAWEEESPSPAGEVEGEKEGDDPLLVLSAPAGWVLSAISKLAEIVSGALLALSYPFLFLFFEILALPSRLARACAAVIRRLVLGLLGAAYAVGALMFLFSLAFVLGVSLVRLWVDEPVLLRRPLYFDYTQAQPIAVVVLGTNGRAVPAGHAVSVSLKLVLPDSGFNRHVGVFQVSAEAISSKARTIAASSQPCMLKFSCLPVRLMKTFIMCVPLLIGLQTESQVVTLQMLRFRERSQKTEMIKVRLAPRSGTYDIPQVYSVEVIICTQLPRAKQVVRNWKWTCYVWVSLYVYVILLILVFCCFKRFRHRRRRRSARNQIDEIGRHRNYSSDKDLRVSEKPIHARRRWRERSKSRKNSLSEAIEGSESSVGGGERSELVDEPGVSASSESSVYVKE</sequence>
<dbReference type="Pfam" id="PF06775">
    <property type="entry name" value="Seipin"/>
    <property type="match status" value="1"/>
</dbReference>
<protein>
    <recommendedName>
        <fullName evidence="11">Seipin-1</fullName>
    </recommendedName>
</protein>
<feature type="transmembrane region" description="Helical" evidence="8">
    <location>
        <begin position="298"/>
        <end position="317"/>
    </location>
</feature>
<keyword evidence="5" id="KW-0443">Lipid metabolism</keyword>
<evidence type="ECO:0000313" key="10">
    <source>
        <dbReference type="Proteomes" id="UP000236161"/>
    </source>
</evidence>
<feature type="compositionally biased region" description="Basic residues" evidence="7">
    <location>
        <begin position="359"/>
        <end position="369"/>
    </location>
</feature>
<dbReference type="OrthoDB" id="3990054at2759"/>
<dbReference type="GO" id="GO:0140042">
    <property type="term" value="P:lipid droplet formation"/>
    <property type="evidence" value="ECO:0007669"/>
    <property type="project" value="UniProtKB-ARBA"/>
</dbReference>
<accession>A0A2I0B0J7</accession>
<dbReference type="InterPro" id="IPR009617">
    <property type="entry name" value="Seipin"/>
</dbReference>
<dbReference type="CDD" id="cd23995">
    <property type="entry name" value="Seipin_BSCL2_like"/>
    <property type="match status" value="1"/>
</dbReference>
<evidence type="ECO:0000256" key="7">
    <source>
        <dbReference type="SAM" id="MobiDB-lite"/>
    </source>
</evidence>
<feature type="transmembrane region" description="Helical" evidence="8">
    <location>
        <begin position="95"/>
        <end position="128"/>
    </location>
</feature>
<feature type="compositionally biased region" description="Polar residues" evidence="7">
    <location>
        <begin position="398"/>
        <end position="409"/>
    </location>
</feature>
<keyword evidence="2 8" id="KW-0812">Transmembrane</keyword>